<dbReference type="Proteomes" id="UP000032675">
    <property type="component" value="Unassembled WGS sequence"/>
</dbReference>
<organism evidence="1 2">
    <name type="scientific">Komagataeibacter europaeus NBRC 3261</name>
    <dbReference type="NCBI Taxonomy" id="1234669"/>
    <lineage>
        <taxon>Bacteria</taxon>
        <taxon>Pseudomonadati</taxon>
        <taxon>Pseudomonadota</taxon>
        <taxon>Alphaproteobacteria</taxon>
        <taxon>Acetobacterales</taxon>
        <taxon>Acetobacteraceae</taxon>
        <taxon>Komagataeibacter</taxon>
    </lineage>
</organism>
<proteinExistence type="predicted"/>
<dbReference type="AlphaFoldDB" id="A0A0D6Q1C3"/>
<sequence length="118" mass="12731">MPPLRTLFAGLCLATILAPGAEARSHHFSMPQRHIHANSPYGQIRGYVAAEDEHDPHYTAAEQKCETKAAMGVISKGATGNATAKAGGNHVHFYAECMVSEGAWRTRYGSNTGDKFDD</sequence>
<reference evidence="1 2" key="1">
    <citation type="submission" date="2012-11" db="EMBL/GenBank/DDBJ databases">
        <title>Whole genome sequence of Gluconacetobacter europaeus NBRC3261.</title>
        <authorList>
            <person name="Azuma Y."/>
            <person name="Higashiura N."/>
            <person name="Hirakawa H."/>
            <person name="Matsushita K."/>
        </authorList>
    </citation>
    <scope>NUCLEOTIDE SEQUENCE [LARGE SCALE GENOMIC DNA]</scope>
    <source>
        <strain evidence="1 2">NBRC 3261</strain>
    </source>
</reference>
<evidence type="ECO:0000313" key="1">
    <source>
        <dbReference type="EMBL" id="GAN97367.1"/>
    </source>
</evidence>
<comment type="caution">
    <text evidence="1">The sequence shown here is derived from an EMBL/GenBank/DDBJ whole genome shotgun (WGS) entry which is preliminary data.</text>
</comment>
<name>A0A0D6Q1C3_KOMEU</name>
<evidence type="ECO:0000313" key="2">
    <source>
        <dbReference type="Proteomes" id="UP000032675"/>
    </source>
</evidence>
<dbReference type="EMBL" id="BANI01000149">
    <property type="protein sequence ID" value="GAN97367.1"/>
    <property type="molecule type" value="Genomic_DNA"/>
</dbReference>
<dbReference type="RefSeq" id="WP_019085049.1">
    <property type="nucleotide sequence ID" value="NZ_BANI01000149.1"/>
</dbReference>
<accession>A0A0D6Q1C3</accession>
<protein>
    <submittedName>
        <fullName evidence="1">Uncharacterized protein</fullName>
    </submittedName>
</protein>
<gene>
    <name evidence="1" type="ORF">Geu3261_0169_016</name>
</gene>